<dbReference type="InParanoid" id="E9FZM5"/>
<organism evidence="2 3">
    <name type="scientific">Daphnia pulex</name>
    <name type="common">Water flea</name>
    <dbReference type="NCBI Taxonomy" id="6669"/>
    <lineage>
        <taxon>Eukaryota</taxon>
        <taxon>Metazoa</taxon>
        <taxon>Ecdysozoa</taxon>
        <taxon>Arthropoda</taxon>
        <taxon>Crustacea</taxon>
        <taxon>Branchiopoda</taxon>
        <taxon>Diplostraca</taxon>
        <taxon>Cladocera</taxon>
        <taxon>Anomopoda</taxon>
        <taxon>Daphniidae</taxon>
        <taxon>Daphnia</taxon>
    </lineage>
</organism>
<name>E9FZM5_DAPPU</name>
<dbReference type="Gene3D" id="1.25.40.20">
    <property type="entry name" value="Ankyrin repeat-containing domain"/>
    <property type="match status" value="1"/>
</dbReference>
<dbReference type="InterPro" id="IPR036770">
    <property type="entry name" value="Ankyrin_rpt-contain_sf"/>
</dbReference>
<evidence type="ECO:0000313" key="3">
    <source>
        <dbReference type="Proteomes" id="UP000000305"/>
    </source>
</evidence>
<feature type="compositionally biased region" description="Polar residues" evidence="1">
    <location>
        <begin position="14"/>
        <end position="38"/>
    </location>
</feature>
<accession>E9FZM5</accession>
<evidence type="ECO:0000313" key="2">
    <source>
        <dbReference type="EMBL" id="EFX87242.1"/>
    </source>
</evidence>
<dbReference type="Proteomes" id="UP000000305">
    <property type="component" value="Unassembled WGS sequence"/>
</dbReference>
<feature type="region of interest" description="Disordered" evidence="1">
    <location>
        <begin position="1"/>
        <end position="42"/>
    </location>
</feature>
<dbReference type="InterPro" id="IPR027417">
    <property type="entry name" value="P-loop_NTPase"/>
</dbReference>
<dbReference type="FunFam" id="1.25.40.20:FF:000962">
    <property type="entry name" value="Uncharacterized protein"/>
    <property type="match status" value="1"/>
</dbReference>
<feature type="region of interest" description="Disordered" evidence="1">
    <location>
        <begin position="2179"/>
        <end position="2229"/>
    </location>
</feature>
<dbReference type="Gene3D" id="3.40.50.300">
    <property type="entry name" value="P-loop containing nucleotide triphosphate hydrolases"/>
    <property type="match status" value="1"/>
</dbReference>
<dbReference type="SUPFAM" id="SSF52540">
    <property type="entry name" value="P-loop containing nucleoside triphosphate hydrolases"/>
    <property type="match status" value="1"/>
</dbReference>
<dbReference type="EMBL" id="GL732528">
    <property type="protein sequence ID" value="EFX87242.1"/>
    <property type="molecule type" value="Genomic_DNA"/>
</dbReference>
<dbReference type="PANTHER" id="PTHR24125:SF5">
    <property type="entry name" value="ANKYRIN REPEAT PROTEIN"/>
    <property type="match status" value="1"/>
</dbReference>
<dbReference type="InterPro" id="IPR052457">
    <property type="entry name" value="Ankyrin-DD_containing_protein"/>
</dbReference>
<gene>
    <name evidence="2" type="ORF">DAPPUDRAFT_307146</name>
</gene>
<evidence type="ECO:0008006" key="4">
    <source>
        <dbReference type="Google" id="ProtNLM"/>
    </source>
</evidence>
<feature type="compositionally biased region" description="Basic and acidic residues" evidence="1">
    <location>
        <begin position="2179"/>
        <end position="2188"/>
    </location>
</feature>
<feature type="compositionally biased region" description="Basic and acidic residues" evidence="1">
    <location>
        <begin position="2200"/>
        <end position="2210"/>
    </location>
</feature>
<dbReference type="PANTHER" id="PTHR24125">
    <property type="entry name" value="ANKYRIN REPEAT AND DEATH DOMAIN-CONTAINING PROTEIN"/>
    <property type="match status" value="1"/>
</dbReference>
<sequence length="2318" mass="268171">MPKRQNVAVDSGDESTSSAVEKSRMTPGNVSTTENPPLSSALKDTMHGNVFQLKLLMIFLLRGIGAGIEFRLGTEMPGIGGKFDDLIFKFKKSDQTSESYRFLQAKHKQDEEKKITAADLLQDNEKDFSLPKYFRSYCRDIIKGTEGIPLENIEDCIICTNIGFDSDGELRKSGIELIRLEDYDQILTFDKMPSNNKTPSRYKLRKTDQLRKIMTGWSEVHLLAKTLLKNVTEGKQLALSSPIFKSYHVALVDENVIDKKEGKLCASFMKGDKSRFREILSEITFVHYLGKLKLKRDDTKRSRGDSRKKLTDFDEESLRKLLPKTQSMELDLCKFEEVYDELIAQKVIKGEGRASKKESFTDNFLHGINLSPEGLEFRGKLRNAVFIHYWKDLTIQLSIPFGKPNRKKISKTASDGRKIISSTPDENKSLKDYLVGDKEIGDFLDKLVLAVHTPNEVELDDILKREVSDRYNLNESDFQSDFILRKMLDWFKDEKSNFMTSEEGKYILDKGKKKLKSLRVTALSIDYQKQLKAALKFNDKAIEEMKKKLTQVLTAEKRIGRIASPLPKRTAVKVIAALEKLREENKKKKITNNTRILQEYFQQKDSYLVTSLSRLKKDRSKFKKTLKSDDSHNLLVVVCEDGPLTENDDEFYQKLVEMQKKRIIIISQDGAEVEDKLKFGDLSQKSKRALLEKQIYFQGTSQSVGDLIKRGDKTLDDLIENGDPEEVIDSNSIEEMIKKNTIKIRTCSSARFEPELYVERQLEHPWENSFYDELAESMECTTDELQKECTVDSQGYIKWLTAEDSHKKEIWKQMKIIMKEKESQNLRDSQLSKGIAIAEKDLINKENRKDQVFIISGIAGTGKSTILSNYYEIIKRDNPDVWVIRIDLVDYSKELAEFNFSGDDQSGLSGLIIKDYQFTAVAFFVKIFAKKSSLTRSLLTYRFQTDGRVVVMLDGFDEIGGELHEKVFQLIKAVKLTKFDALYITTRSHLKETLQDKCFQFSYNFKKFSQEDQVACLSKYWGSKPKMSQTKKGLIQLFADSLVVCLTETLSDRESDFIGIPLQCRMLAECFETQLQDALNKKPPNFDSLFNSIKENELDLASLYSLFMEKKLEIYRAEKVKADPHNREVNSSINEKMTKLEEYLRKLAITTIVSNANYVNVLLGQSIQQFRPKKEIREEEEICTNGGVRIGFLDKNDKGQVKFLHRTYAEYLFAKYLYAGFLPEDSENCNHLLESKSVRKMIFNKILVEGPYKGVRVFFNSMLEECVQSRDNIPSKIEEYYHCLNIAFMENNSNIFLFTCDCLDMKFSKELTGKFIRERVNDTSHGFYCMYHQNSKVFERFMSYYDNITDADATFRILKEFSLFLSHIDPEVNKEKTLKFVSLVVDFLDQRQEAFLQISQKDFKEKTAEKKLVVDFVHFQHFKKENFFHILLELLFSNQYYDSPLKKYLKLLHSVYYNNSMFEKCLVDTLESHFIDMSQETLDYILENLRILEKENKEKEILKEISHHILRRNTQLFKSVYKREETVEDDSLPINIQSLLVRDPRGMTHLHRATLCDDEKTVDRILETVRITYFSNEAEANNLGKEVLHKVIASDEKGDTPLYVAAACEHENLCKKILNFLKEMLSDDELRKYLTDPNGFLGDALWDTMKGKKIKMFRIILESVKKIFGQDFLIALLKAESIKYEGGNVSSACHDEMFFNIVFEVIVNGENGYDNLYDLLFQNWKSIEHARRIDNETFRKILSLNGLDDFIKRIFDTDAHKGMHFVVCQILDKFTTEQRKELFRILITENSDTKSYFARCWLDLKEEGNCKSSKEILKCISDNLGQSVVKELLVRNEYEVIKKAFYLLHDGYSNYIPSHVVSMFSFLTKKVVYDANIDSPPYLVDFMLSFLSNKEDEVINHMMIIVLQLIEKITKNSDQEDHNDATREILLFVFRRMKDGVKESDLRKFVNLICKRKRASTKSKEINIWIDFLGEMGGNYHTDIYKFLNCAFVKLGTSAIEKLVRKEAVTQILTTNHGCLFVDNLLRNFSENKREKIELEVLNNVPATIKTLIETKPKKARRFWANILRLEYVTKYADRDVLRQLIDIITQPYKPYPDSDRTTCVWSSYLSYSECWSKDVGKFLLCVSDNLDKNKVKELVLHSCQGDRQSAITSAASHLGKPLVDAMLAHLTEEDRQKIQRDHVDPVLKRASVSSDNDDIPEHQPSHSVRDTYNGHSQTEAQPKPNPASAVVKQRKQSIISCFSVHFYATHRADPIPTSKELQCQLQCYMSSPLSPSLSLLELDQPIRLPMARNDPIYQAVSLTTKASNCPVVLSHPL</sequence>
<dbReference type="HOGENOM" id="CLU_002013_0_0_1"/>
<dbReference type="eggNOG" id="ENOG502SD1W">
    <property type="taxonomic scope" value="Eukaryota"/>
</dbReference>
<keyword evidence="3" id="KW-1185">Reference proteome</keyword>
<dbReference type="KEGG" id="dpx:DAPPUDRAFT_307146"/>
<dbReference type="PhylomeDB" id="E9FZM5"/>
<proteinExistence type="predicted"/>
<dbReference type="OrthoDB" id="6745084at2759"/>
<evidence type="ECO:0000256" key="1">
    <source>
        <dbReference type="SAM" id="MobiDB-lite"/>
    </source>
</evidence>
<reference evidence="2 3" key="1">
    <citation type="journal article" date="2011" name="Science">
        <title>The ecoresponsive genome of Daphnia pulex.</title>
        <authorList>
            <person name="Colbourne J.K."/>
            <person name="Pfrender M.E."/>
            <person name="Gilbert D."/>
            <person name="Thomas W.K."/>
            <person name="Tucker A."/>
            <person name="Oakley T.H."/>
            <person name="Tokishita S."/>
            <person name="Aerts A."/>
            <person name="Arnold G.J."/>
            <person name="Basu M.K."/>
            <person name="Bauer D.J."/>
            <person name="Caceres C.E."/>
            <person name="Carmel L."/>
            <person name="Casola C."/>
            <person name="Choi J.H."/>
            <person name="Detter J.C."/>
            <person name="Dong Q."/>
            <person name="Dusheyko S."/>
            <person name="Eads B.D."/>
            <person name="Frohlich T."/>
            <person name="Geiler-Samerotte K.A."/>
            <person name="Gerlach D."/>
            <person name="Hatcher P."/>
            <person name="Jogdeo S."/>
            <person name="Krijgsveld J."/>
            <person name="Kriventseva E.V."/>
            <person name="Kultz D."/>
            <person name="Laforsch C."/>
            <person name="Lindquist E."/>
            <person name="Lopez J."/>
            <person name="Manak J.R."/>
            <person name="Muller J."/>
            <person name="Pangilinan J."/>
            <person name="Patwardhan R.P."/>
            <person name="Pitluck S."/>
            <person name="Pritham E.J."/>
            <person name="Rechtsteiner A."/>
            <person name="Rho M."/>
            <person name="Rogozin I.B."/>
            <person name="Sakarya O."/>
            <person name="Salamov A."/>
            <person name="Schaack S."/>
            <person name="Shapiro H."/>
            <person name="Shiga Y."/>
            <person name="Skalitzky C."/>
            <person name="Smith Z."/>
            <person name="Souvorov A."/>
            <person name="Sung W."/>
            <person name="Tang Z."/>
            <person name="Tsuchiya D."/>
            <person name="Tu H."/>
            <person name="Vos H."/>
            <person name="Wang M."/>
            <person name="Wolf Y.I."/>
            <person name="Yamagata H."/>
            <person name="Yamada T."/>
            <person name="Ye Y."/>
            <person name="Shaw J.R."/>
            <person name="Andrews J."/>
            <person name="Crease T.J."/>
            <person name="Tang H."/>
            <person name="Lucas S.M."/>
            <person name="Robertson H.M."/>
            <person name="Bork P."/>
            <person name="Koonin E.V."/>
            <person name="Zdobnov E.M."/>
            <person name="Grigoriev I.V."/>
            <person name="Lynch M."/>
            <person name="Boore J.L."/>
        </authorList>
    </citation>
    <scope>NUCLEOTIDE SEQUENCE [LARGE SCALE GENOMIC DNA]</scope>
</reference>
<protein>
    <recommendedName>
        <fullName evidence="4">NACHT domain-containing protein</fullName>
    </recommendedName>
</protein>
<dbReference type="SUPFAM" id="SSF48403">
    <property type="entry name" value="Ankyrin repeat"/>
    <property type="match status" value="1"/>
</dbReference>